<keyword evidence="3" id="KW-1003">Cell membrane</keyword>
<dbReference type="PANTHER" id="PTHR33452:SF1">
    <property type="entry name" value="INNER MEMBRANE PROTEIN YPHA-RELATED"/>
    <property type="match status" value="1"/>
</dbReference>
<comment type="subcellular location">
    <subcellularLocation>
        <location evidence="1">Cell membrane</location>
        <topology evidence="1">Multi-pass membrane protein</topology>
    </subcellularLocation>
</comment>
<evidence type="ECO:0000256" key="5">
    <source>
        <dbReference type="ARBA" id="ARBA00022989"/>
    </source>
</evidence>
<keyword evidence="6 7" id="KW-0472">Membrane</keyword>
<keyword evidence="9" id="KW-1185">Reference proteome</keyword>
<dbReference type="STRING" id="29534.SAMN05444366_1382"/>
<feature type="transmembrane region" description="Helical" evidence="7">
    <location>
        <begin position="78"/>
        <end position="95"/>
    </location>
</feature>
<protein>
    <submittedName>
        <fullName evidence="8">Uncharacterized membrane protein YphA, DoxX/SURF4 family</fullName>
    </submittedName>
</protein>
<evidence type="ECO:0000313" key="9">
    <source>
        <dbReference type="Proteomes" id="UP000184121"/>
    </source>
</evidence>
<gene>
    <name evidence="8" type="ORF">SAMN05444366_1382</name>
</gene>
<proteinExistence type="inferred from homology"/>
<dbReference type="InterPro" id="IPR051907">
    <property type="entry name" value="DoxX-like_oxidoreductase"/>
</dbReference>
<name>A0A1M7D325_9FLAO</name>
<reference evidence="9" key="1">
    <citation type="submission" date="2016-11" db="EMBL/GenBank/DDBJ databases">
        <authorList>
            <person name="Varghese N."/>
            <person name="Submissions S."/>
        </authorList>
    </citation>
    <scope>NUCLEOTIDE SEQUENCE [LARGE SCALE GENOMIC DNA]</scope>
    <source>
        <strain evidence="9">DSM 1811</strain>
    </source>
</reference>
<dbReference type="PANTHER" id="PTHR33452">
    <property type="entry name" value="OXIDOREDUCTASE CATD-RELATED"/>
    <property type="match status" value="1"/>
</dbReference>
<accession>A0A1M7D325</accession>
<comment type="similarity">
    <text evidence="2">Belongs to the DoxX family.</text>
</comment>
<feature type="transmembrane region" description="Helical" evidence="7">
    <location>
        <begin position="115"/>
        <end position="134"/>
    </location>
</feature>
<sequence>MKNQLLITGNSKTIILIRLMVGVVFLSEGIQKFIFTETLGAGRFEKIGLPWPEFLGNFVGSFEIVCGFLVLLGLLTRLASIPLIIIMVVAIATTKSEVLAEKGFWEMMHGSRTDWAMLLGSIFLLINGGGFWSADKTLIKNGA</sequence>
<dbReference type="OrthoDB" id="9813193at2"/>
<feature type="transmembrane region" description="Helical" evidence="7">
    <location>
        <begin position="54"/>
        <end position="71"/>
    </location>
</feature>
<evidence type="ECO:0000256" key="7">
    <source>
        <dbReference type="SAM" id="Phobius"/>
    </source>
</evidence>
<feature type="transmembrane region" description="Helical" evidence="7">
    <location>
        <begin position="15"/>
        <end position="34"/>
    </location>
</feature>
<evidence type="ECO:0000256" key="2">
    <source>
        <dbReference type="ARBA" id="ARBA00006679"/>
    </source>
</evidence>
<evidence type="ECO:0000256" key="3">
    <source>
        <dbReference type="ARBA" id="ARBA00022475"/>
    </source>
</evidence>
<dbReference type="InterPro" id="IPR032808">
    <property type="entry name" value="DoxX"/>
</dbReference>
<keyword evidence="5 7" id="KW-1133">Transmembrane helix</keyword>
<dbReference type="RefSeq" id="WP_072970847.1">
    <property type="nucleotide sequence ID" value="NZ_FRBY01000002.1"/>
</dbReference>
<dbReference type="AlphaFoldDB" id="A0A1M7D325"/>
<dbReference type="GO" id="GO:0005886">
    <property type="term" value="C:plasma membrane"/>
    <property type="evidence" value="ECO:0007669"/>
    <property type="project" value="UniProtKB-SubCell"/>
</dbReference>
<evidence type="ECO:0000256" key="4">
    <source>
        <dbReference type="ARBA" id="ARBA00022692"/>
    </source>
</evidence>
<dbReference type="Proteomes" id="UP000184121">
    <property type="component" value="Unassembled WGS sequence"/>
</dbReference>
<dbReference type="Pfam" id="PF07681">
    <property type="entry name" value="DoxX"/>
    <property type="match status" value="1"/>
</dbReference>
<evidence type="ECO:0000313" key="8">
    <source>
        <dbReference type="EMBL" id="SHL73797.1"/>
    </source>
</evidence>
<organism evidence="8 9">
    <name type="scientific">Flavobacterium saccharophilum</name>
    <dbReference type="NCBI Taxonomy" id="29534"/>
    <lineage>
        <taxon>Bacteria</taxon>
        <taxon>Pseudomonadati</taxon>
        <taxon>Bacteroidota</taxon>
        <taxon>Flavobacteriia</taxon>
        <taxon>Flavobacteriales</taxon>
        <taxon>Flavobacteriaceae</taxon>
        <taxon>Flavobacterium</taxon>
    </lineage>
</organism>
<keyword evidence="4 7" id="KW-0812">Transmembrane</keyword>
<evidence type="ECO:0000256" key="6">
    <source>
        <dbReference type="ARBA" id="ARBA00023136"/>
    </source>
</evidence>
<evidence type="ECO:0000256" key="1">
    <source>
        <dbReference type="ARBA" id="ARBA00004651"/>
    </source>
</evidence>
<dbReference type="EMBL" id="FRBY01000002">
    <property type="protein sequence ID" value="SHL73797.1"/>
    <property type="molecule type" value="Genomic_DNA"/>
</dbReference>